<keyword evidence="2" id="KW-1185">Reference proteome</keyword>
<name>A0A5C4TFM4_9BACL</name>
<organism evidence="1 2">
    <name type="scientific">Paenibacillus hemerocallicola</name>
    <dbReference type="NCBI Taxonomy" id="1172614"/>
    <lineage>
        <taxon>Bacteria</taxon>
        <taxon>Bacillati</taxon>
        <taxon>Bacillota</taxon>
        <taxon>Bacilli</taxon>
        <taxon>Bacillales</taxon>
        <taxon>Paenibacillaceae</taxon>
        <taxon>Paenibacillus</taxon>
    </lineage>
</organism>
<dbReference type="EMBL" id="VDCQ01000006">
    <property type="protein sequence ID" value="TNJ67229.1"/>
    <property type="molecule type" value="Genomic_DNA"/>
</dbReference>
<gene>
    <name evidence="1" type="ORF">FE784_06710</name>
</gene>
<keyword evidence="1" id="KW-0418">Kinase</keyword>
<evidence type="ECO:0000313" key="1">
    <source>
        <dbReference type="EMBL" id="TNJ67229.1"/>
    </source>
</evidence>
<dbReference type="Pfam" id="PF14069">
    <property type="entry name" value="SpoVIF"/>
    <property type="match status" value="1"/>
</dbReference>
<dbReference type="OrthoDB" id="2623024at2"/>
<dbReference type="InterPro" id="IPR025942">
    <property type="entry name" value="SpoVIF"/>
</dbReference>
<accession>A0A5C4TFM4</accession>
<sequence length="95" mass="10962">MSYQKYGIPRELVERVKLKLKNPDTKDSVKMVLDGVTKADLQDRAKVKSLLSKLTKILHEPVSESLANQIVQMVIDLKIDPKNTFHLIKLWGMFR</sequence>
<dbReference type="RefSeq" id="WP_139601364.1">
    <property type="nucleotide sequence ID" value="NZ_VDCQ01000006.1"/>
</dbReference>
<reference evidence="1 2" key="1">
    <citation type="submission" date="2019-05" db="EMBL/GenBank/DDBJ databases">
        <title>We sequenced the genome of Paenibacillus hemerocallicola KCTC 33185 for further insight into its adaptation and study the phylogeny of Paenibacillus.</title>
        <authorList>
            <person name="Narsing Rao M.P."/>
        </authorList>
    </citation>
    <scope>NUCLEOTIDE SEQUENCE [LARGE SCALE GENOMIC DNA]</scope>
    <source>
        <strain evidence="1 2">KCTC 33185</strain>
    </source>
</reference>
<proteinExistence type="predicted"/>
<dbReference type="GO" id="GO:0004674">
    <property type="term" value="F:protein serine/threonine kinase activity"/>
    <property type="evidence" value="ECO:0007669"/>
    <property type="project" value="UniProtKB-KW"/>
</dbReference>
<evidence type="ECO:0000313" key="2">
    <source>
        <dbReference type="Proteomes" id="UP000307943"/>
    </source>
</evidence>
<dbReference type="Proteomes" id="UP000307943">
    <property type="component" value="Unassembled WGS sequence"/>
</dbReference>
<comment type="caution">
    <text evidence="1">The sequence shown here is derived from an EMBL/GenBank/DDBJ whole genome shotgun (WGS) entry which is preliminary data.</text>
</comment>
<dbReference type="AlphaFoldDB" id="A0A5C4TFM4"/>
<keyword evidence="1" id="KW-0808">Transferase</keyword>
<keyword evidence="1" id="KW-0723">Serine/threonine-protein kinase</keyword>
<protein>
    <submittedName>
        <fullName evidence="1">Serine/threonine protein kinase</fullName>
    </submittedName>
</protein>